<feature type="region of interest" description="Disordered" evidence="1">
    <location>
        <begin position="887"/>
        <end position="907"/>
    </location>
</feature>
<reference evidence="3 4" key="1">
    <citation type="journal article" date="2020" name="Cell">
        <title>Large-Scale Comparative Analyses of Tick Genomes Elucidate Their Genetic Diversity and Vector Capacities.</title>
        <authorList>
            <consortium name="Tick Genome and Microbiome Consortium (TIGMIC)"/>
            <person name="Jia N."/>
            <person name="Wang J."/>
            <person name="Shi W."/>
            <person name="Du L."/>
            <person name="Sun Y."/>
            <person name="Zhan W."/>
            <person name="Jiang J.F."/>
            <person name="Wang Q."/>
            <person name="Zhang B."/>
            <person name="Ji P."/>
            <person name="Bell-Sakyi L."/>
            <person name="Cui X.M."/>
            <person name="Yuan T.T."/>
            <person name="Jiang B.G."/>
            <person name="Yang W.F."/>
            <person name="Lam T.T."/>
            <person name="Chang Q.C."/>
            <person name="Ding S.J."/>
            <person name="Wang X.J."/>
            <person name="Zhu J.G."/>
            <person name="Ruan X.D."/>
            <person name="Zhao L."/>
            <person name="Wei J.T."/>
            <person name="Ye R.Z."/>
            <person name="Que T.C."/>
            <person name="Du C.H."/>
            <person name="Zhou Y.H."/>
            <person name="Cheng J.X."/>
            <person name="Dai P.F."/>
            <person name="Guo W.B."/>
            <person name="Han X.H."/>
            <person name="Huang E.J."/>
            <person name="Li L.F."/>
            <person name="Wei W."/>
            <person name="Gao Y.C."/>
            <person name="Liu J.Z."/>
            <person name="Shao H.Z."/>
            <person name="Wang X."/>
            <person name="Wang C.C."/>
            <person name="Yang T.C."/>
            <person name="Huo Q.B."/>
            <person name="Li W."/>
            <person name="Chen H.Y."/>
            <person name="Chen S.E."/>
            <person name="Zhou L.G."/>
            <person name="Ni X.B."/>
            <person name="Tian J.H."/>
            <person name="Sheng Y."/>
            <person name="Liu T."/>
            <person name="Pan Y.S."/>
            <person name="Xia L.Y."/>
            <person name="Li J."/>
            <person name="Zhao F."/>
            <person name="Cao W.C."/>
        </authorList>
    </citation>
    <scope>NUCLEOTIDE SEQUENCE [LARGE SCALE GENOMIC DNA]</scope>
    <source>
        <strain evidence="3">HaeL-2018</strain>
    </source>
</reference>
<feature type="region of interest" description="Disordered" evidence="1">
    <location>
        <begin position="448"/>
        <end position="511"/>
    </location>
</feature>
<feature type="compositionally biased region" description="Basic and acidic residues" evidence="1">
    <location>
        <begin position="666"/>
        <end position="681"/>
    </location>
</feature>
<dbReference type="EMBL" id="JABSTR010000005">
    <property type="protein sequence ID" value="KAH9369870.1"/>
    <property type="molecule type" value="Genomic_DNA"/>
</dbReference>
<dbReference type="InterPro" id="IPR000718">
    <property type="entry name" value="Peptidase_M13"/>
</dbReference>
<organism evidence="3 4">
    <name type="scientific">Haemaphysalis longicornis</name>
    <name type="common">Bush tick</name>
    <dbReference type="NCBI Taxonomy" id="44386"/>
    <lineage>
        <taxon>Eukaryota</taxon>
        <taxon>Metazoa</taxon>
        <taxon>Ecdysozoa</taxon>
        <taxon>Arthropoda</taxon>
        <taxon>Chelicerata</taxon>
        <taxon>Arachnida</taxon>
        <taxon>Acari</taxon>
        <taxon>Parasitiformes</taxon>
        <taxon>Ixodida</taxon>
        <taxon>Ixodoidea</taxon>
        <taxon>Ixodidae</taxon>
        <taxon>Haemaphysalinae</taxon>
        <taxon>Haemaphysalis</taxon>
    </lineage>
</organism>
<accession>A0A9J6FUL6</accession>
<dbReference type="GO" id="GO:0004222">
    <property type="term" value="F:metalloendopeptidase activity"/>
    <property type="evidence" value="ECO:0007669"/>
    <property type="project" value="InterPro"/>
</dbReference>
<feature type="compositionally biased region" description="Basic and acidic residues" evidence="1">
    <location>
        <begin position="488"/>
        <end position="511"/>
    </location>
</feature>
<feature type="compositionally biased region" description="Basic residues" evidence="1">
    <location>
        <begin position="297"/>
        <end position="307"/>
    </location>
</feature>
<dbReference type="InterPro" id="IPR042089">
    <property type="entry name" value="Peptidase_M13_dom_2"/>
</dbReference>
<feature type="compositionally biased region" description="Polar residues" evidence="1">
    <location>
        <begin position="838"/>
        <end position="850"/>
    </location>
</feature>
<dbReference type="Proteomes" id="UP000821853">
    <property type="component" value="Chromosome 3"/>
</dbReference>
<keyword evidence="2" id="KW-0812">Transmembrane</keyword>
<name>A0A9J6FUL6_HAELO</name>
<feature type="compositionally biased region" description="Basic and acidic residues" evidence="1">
    <location>
        <begin position="704"/>
        <end position="726"/>
    </location>
</feature>
<evidence type="ECO:0000313" key="4">
    <source>
        <dbReference type="Proteomes" id="UP000821853"/>
    </source>
</evidence>
<feature type="compositionally biased region" description="Polar residues" evidence="1">
    <location>
        <begin position="103"/>
        <end position="116"/>
    </location>
</feature>
<feature type="compositionally biased region" description="Polar residues" evidence="1">
    <location>
        <begin position="43"/>
        <end position="54"/>
    </location>
</feature>
<feature type="compositionally biased region" description="Basic residues" evidence="1">
    <location>
        <begin position="242"/>
        <end position="252"/>
    </location>
</feature>
<keyword evidence="2" id="KW-1133">Transmembrane helix</keyword>
<gene>
    <name evidence="3" type="ORF">HPB48_013875</name>
</gene>
<evidence type="ECO:0000256" key="1">
    <source>
        <dbReference type="SAM" id="MobiDB-lite"/>
    </source>
</evidence>
<dbReference type="VEuPathDB" id="VectorBase:HLOH_051504"/>
<feature type="region of interest" description="Disordered" evidence="1">
    <location>
        <begin position="231"/>
        <end position="317"/>
    </location>
</feature>
<dbReference type="PANTHER" id="PTHR11733:SF241">
    <property type="entry name" value="GH26575P-RELATED"/>
    <property type="match status" value="1"/>
</dbReference>
<feature type="compositionally biased region" description="Basic and acidic residues" evidence="1">
    <location>
        <begin position="275"/>
        <end position="284"/>
    </location>
</feature>
<comment type="caution">
    <text evidence="3">The sequence shown here is derived from an EMBL/GenBank/DDBJ whole genome shotgun (WGS) entry which is preliminary data.</text>
</comment>
<keyword evidence="2" id="KW-0472">Membrane</keyword>
<feature type="compositionally biased region" description="Polar residues" evidence="1">
    <location>
        <begin position="125"/>
        <end position="145"/>
    </location>
</feature>
<keyword evidence="4" id="KW-1185">Reference proteome</keyword>
<dbReference type="OrthoDB" id="5873741at2759"/>
<feature type="compositionally biased region" description="Basic and acidic residues" evidence="1">
    <location>
        <begin position="887"/>
        <end position="899"/>
    </location>
</feature>
<evidence type="ECO:0000313" key="3">
    <source>
        <dbReference type="EMBL" id="KAH9369870.1"/>
    </source>
</evidence>
<dbReference type="SUPFAM" id="SSF55486">
    <property type="entry name" value="Metalloproteases ('zincins'), catalytic domain"/>
    <property type="match status" value="2"/>
</dbReference>
<feature type="region of interest" description="Disordered" evidence="1">
    <location>
        <begin position="832"/>
        <end position="853"/>
    </location>
</feature>
<dbReference type="Gene3D" id="3.40.390.10">
    <property type="entry name" value="Collagenase (Catalytic Domain)"/>
    <property type="match status" value="2"/>
</dbReference>
<feature type="compositionally biased region" description="Basic residues" evidence="1">
    <location>
        <begin position="476"/>
        <end position="487"/>
    </location>
</feature>
<feature type="transmembrane region" description="Helical" evidence="2">
    <location>
        <begin position="1497"/>
        <end position="1517"/>
    </location>
</feature>
<sequence>MAGRQPYSDRAMADEAAFLRPKRSRQALEVTHDSPHGFFLTDECNSVPENQCSSAGEKEMSKSWVPQPSDQGRFPTPARSASCTYSTETSPLPGGGSPAPATIATNSSPSMPQSQALPLLRESLPSANNSEDGCTNNQNPESSKSLHFGNDCSAGVLHAMKDLFPNREDPNAKTDGEMRVVGRSSTIKLLENPRVTYGGWGDKSSSNVVTAFPMYKARALLKLSASCNANHNVPTLTEQPRKRGGSFRRRSPFRVPVFGGSTRRKGTRSQRRFLRPGEDGEQLSRENLAAKSSPRISRPRSMSRSRRQCSPLPGSRQRDVALQVHEMRNVCDVVDNLVKEFEQRPILKPLPPQTPLSKSVSRARSLSSPLYGYKKRHLQLPYDRRSASRLRGHVALAFHSTSESESSSGSGKELEGISRLCSLLESITGHLKPEAQLLHVPEARSPAFREEVGSGGSKDHLRRKTKTPEFPIKPGTSRRRRYVRRPWARKERSQRDDTLLEPSMDGHHQRQLTERMLYVESYSAGTEMDATGTSISDVTYQSSTDAELSSKARGKVAHYTKGPKKEEVQCLTNLVVRDRNSEGDRLSNLELKQLRDNAGNQSEAADAASPSRFSGRSHYRPRENMSDRTQGSTRKLDQPAEISRVESFGSSPQGNEYLQNSRKLIYRKDERRYSTDPEQKSSTESSLRSGDYFEQIALRQSRSTLDDSASKQSDRMQKPHQLDKPHWSSLVEPVAQNLPLGSAGNLPYGKQHSAYKGSGAAKLPNCQASPPVAPSRVNSASCGASFVTALYAAETGPDFDRSTAETPPAQLMAPTMASTTGALALVQPQDTPILPQSRRPQSNRPESLQGPSFVEDESSYAMQSGEMNQSSVVSDLKARSRYKMYGPERRSSSLDHWDQESTPPRTNSTEAIMSRALPQFNLGFMENFRRSGSIVLYITLVAGILAGIIAGFSVHMNSSASLDDTQDVGGADNVAQSPMYSPLFEREFGLAAKPTSCHNPSCSEQVAHLVRSLDASVRPCRNFYGHVCSLRQANGTADDQLVQRSVSKVVAFFKGIGSPDRDFPVAAASRRFWRDCVDLTTLSRVGKAPLQALLKLNGLSEWPYVAGNGGAAALPDIWKTAGQLLRRMALSPLVGVSVTNTDTLQLIRGDLHSGSGEADDVLEAMLMLRRNSSRLREVAADVAALGRQLNGLLDRQPPPASPEDEKDLVPFLENAVKGLGFVDAAVVHIQPASFLGPLLELLHSTEPQTVLNLLGYQLVRHVDLFTPSAVKADLYSGAVSGRESQCAHTVLETALTGDEAEYVRYAALRNQLDFDLVRSMVEQLKHALVAKLPGLRWFDTNALRETQRRLRELKTLYVRLSVVDTRDPDSPLWPVLQVAHMGPRVSRCLLDLLVPPSLHGVHRSQMVNWSSAAHSRLDKLRTCLRPQKTWDNPAGQPKGHSRGELALADLGALGPSKEVFDTYVTLIAARSTDSKATEREDTKTLSWDQAKKALHQLVQAGAFFFFLLLFFILVYAYKVERSAQHIPRWERVNMPLANDQGFLRAFQCRRGDPMRPDVVCRFWESPQ</sequence>
<dbReference type="PROSITE" id="PS51885">
    <property type="entry name" value="NEPRILYSIN"/>
    <property type="match status" value="1"/>
</dbReference>
<dbReference type="PANTHER" id="PTHR11733">
    <property type="entry name" value="ZINC METALLOPROTEASE FAMILY M13 NEPRILYSIN-RELATED"/>
    <property type="match status" value="1"/>
</dbReference>
<feature type="compositionally biased region" description="Polar residues" evidence="1">
    <location>
        <begin position="648"/>
        <end position="662"/>
    </location>
</feature>
<feature type="region of interest" description="Disordered" evidence="1">
    <location>
        <begin position="39"/>
        <end position="147"/>
    </location>
</feature>
<proteinExistence type="predicted"/>
<feature type="compositionally biased region" description="Basic residues" evidence="1">
    <location>
        <begin position="262"/>
        <end position="274"/>
    </location>
</feature>
<evidence type="ECO:0000256" key="2">
    <source>
        <dbReference type="SAM" id="Phobius"/>
    </source>
</evidence>
<dbReference type="GO" id="GO:0016485">
    <property type="term" value="P:protein processing"/>
    <property type="evidence" value="ECO:0007669"/>
    <property type="project" value="TreeGrafter"/>
</dbReference>
<dbReference type="GO" id="GO:0005886">
    <property type="term" value="C:plasma membrane"/>
    <property type="evidence" value="ECO:0007669"/>
    <property type="project" value="TreeGrafter"/>
</dbReference>
<feature type="compositionally biased region" description="Polar residues" evidence="1">
    <location>
        <begin position="79"/>
        <end position="89"/>
    </location>
</feature>
<feature type="region of interest" description="Disordered" evidence="1">
    <location>
        <begin position="594"/>
        <end position="726"/>
    </location>
</feature>
<dbReference type="Gene3D" id="1.10.1380.10">
    <property type="entry name" value="Neutral endopeptidase , domain2"/>
    <property type="match status" value="1"/>
</dbReference>
<protein>
    <submittedName>
        <fullName evidence="3">Uncharacterized protein</fullName>
    </submittedName>
</protein>
<dbReference type="InterPro" id="IPR024079">
    <property type="entry name" value="MetalloPept_cat_dom_sf"/>
</dbReference>